<evidence type="ECO:0000313" key="4">
    <source>
        <dbReference type="EMBL" id="WRV65881.1"/>
    </source>
</evidence>
<accession>A0AAN0N7Z6</accession>
<dbReference type="PANTHER" id="PTHR48043">
    <property type="entry name" value="EG:EG0003.4 PROTEIN-RELATED"/>
    <property type="match status" value="1"/>
</dbReference>
<dbReference type="GO" id="GO:0008194">
    <property type="term" value="F:UDP-glycosyltransferase activity"/>
    <property type="evidence" value="ECO:0007669"/>
    <property type="project" value="InterPro"/>
</dbReference>
<dbReference type="Gene3D" id="3.40.50.2000">
    <property type="entry name" value="Glycogen Phosphorylase B"/>
    <property type="match status" value="2"/>
</dbReference>
<sequence length="444" mass="51742">MEQVKKDVLLIIPLLTQGHTNVCAAIGKKFLEKYGSTIDVYFMVDEEYKTKLSKIDQNFKFSLLSDFFDKAMDTFLEKKEEKNTHYILDSFREFGKLWHLDTKEYIQKSTYLFTLDFEAMNNNYDQMTEMIKKLKPKFIILDNLFSYPLGVDQGIPYANLLSSAITYFGHDQLPPPQSSLPSEYTPENLKLWKEFIDATYKVGNFKELKDKINEKLKLHNCPNLDDKYFLYKESKYLNIYNYPKFLDYENENIKYPGPWFRIQSSIIKPIPDPYPVILKDLPGKLIYFSLGSMASVYKPLMEKILSILSQIPHRFIVSTGMVGEQYELSKNMHGEKFVNQLAALQTVDIVISHGGNNTLTEAFYFGKPLVVMPLFGDQKDNAFRVDEIGLGKKINTFNFTKEEMENAIEYCLKDEVIEKMKLCSQLIQNDNSLDLLCEEVKKYF</sequence>
<organism evidence="4">
    <name type="scientific">Polyphagotarsonemus latus</name>
    <dbReference type="NCBI Taxonomy" id="1204166"/>
    <lineage>
        <taxon>Eukaryota</taxon>
        <taxon>Metazoa</taxon>
        <taxon>Ecdysozoa</taxon>
        <taxon>Arthropoda</taxon>
        <taxon>Chelicerata</taxon>
        <taxon>Arachnida</taxon>
        <taxon>Acari</taxon>
        <taxon>Acariformes</taxon>
        <taxon>Trombidiformes</taxon>
        <taxon>Prostigmata</taxon>
        <taxon>Eleutherengona</taxon>
        <taxon>Heterostigmata</taxon>
        <taxon>Tarsonemoidea</taxon>
        <taxon>Tarsonemidae</taxon>
        <taxon>Polyphagotarsonemus</taxon>
    </lineage>
</organism>
<dbReference type="AlphaFoldDB" id="A0AAN0N7Z6"/>
<evidence type="ECO:0000256" key="3">
    <source>
        <dbReference type="ARBA" id="ARBA00022679"/>
    </source>
</evidence>
<keyword evidence="3" id="KW-0808">Transferase</keyword>
<dbReference type="PANTHER" id="PTHR48043:SF145">
    <property type="entry name" value="FI06409P-RELATED"/>
    <property type="match status" value="1"/>
</dbReference>
<evidence type="ECO:0000256" key="1">
    <source>
        <dbReference type="ARBA" id="ARBA00009995"/>
    </source>
</evidence>
<dbReference type="InterPro" id="IPR050271">
    <property type="entry name" value="UDP-glycosyltransferase"/>
</dbReference>
<dbReference type="CDD" id="cd03784">
    <property type="entry name" value="GT1_Gtf-like"/>
    <property type="match status" value="1"/>
</dbReference>
<comment type="similarity">
    <text evidence="1">Belongs to the UDP-glycosyltransferase family.</text>
</comment>
<keyword evidence="2" id="KW-0328">Glycosyltransferase</keyword>
<dbReference type="Pfam" id="PF00201">
    <property type="entry name" value="UDPGT"/>
    <property type="match status" value="1"/>
</dbReference>
<evidence type="ECO:0000256" key="2">
    <source>
        <dbReference type="ARBA" id="ARBA00022676"/>
    </source>
</evidence>
<name>A0AAN0N7Z6_9ACAR</name>
<dbReference type="InterPro" id="IPR002213">
    <property type="entry name" value="UDP_glucos_trans"/>
</dbReference>
<protein>
    <submittedName>
        <fullName evidence="4">UDP-glycosyltransferase</fullName>
    </submittedName>
</protein>
<dbReference type="EMBL" id="PP145334">
    <property type="protein sequence ID" value="WRV65881.1"/>
    <property type="molecule type" value="mRNA"/>
</dbReference>
<proteinExistence type="evidence at transcript level"/>
<gene>
    <name evidence="4" type="primary">UGT</name>
</gene>
<reference evidence="4" key="1">
    <citation type="submission" date="2024-01" db="EMBL/GenBank/DDBJ databases">
        <title>Genome insights into chemosensory and detoxification machineries of broad mite, Polyphagotarsonemus latus (Tarsonemidae: Acari).</title>
        <authorList>
            <person name="Muthugoundar M."/>
            <person name="P J A."/>
            <person name="Augustine N."/>
        </authorList>
    </citation>
    <scope>NUCLEOTIDE SEQUENCE</scope>
</reference>
<dbReference type="SUPFAM" id="SSF53756">
    <property type="entry name" value="UDP-Glycosyltransferase/glycogen phosphorylase"/>
    <property type="match status" value="1"/>
</dbReference>